<dbReference type="GO" id="GO:0003735">
    <property type="term" value="F:structural constituent of ribosome"/>
    <property type="evidence" value="ECO:0007669"/>
    <property type="project" value="InterPro"/>
</dbReference>
<evidence type="ECO:0000313" key="3">
    <source>
        <dbReference type="Proteomes" id="UP001187471"/>
    </source>
</evidence>
<protein>
    <submittedName>
        <fullName evidence="2">Uncharacterized protein</fullName>
    </submittedName>
</protein>
<proteinExistence type="predicted"/>
<dbReference type="GO" id="GO:0005840">
    <property type="term" value="C:ribosome"/>
    <property type="evidence" value="ECO:0007669"/>
    <property type="project" value="InterPro"/>
</dbReference>
<name>A0AA88RHE2_9ASTE</name>
<sequence length="196" mass="21783">MLEFVWDEVASYGSDYHGRSSYKSCSGNNCFCRRHVDIRKHVLRHKLNMGMEFLDGIGLNESWGETFLGYTVDFEAKESEEIGHNAFHLVFHGSIPPSRTGGGATKEAPPRVDSGSGDFSLVIKSSSRPQKRVTTHHRKKGPRKTKPWDVRLGPADTVVEASSPPLPLSAMTTSFPDLPSSENGYEREGEDGEDER</sequence>
<dbReference type="PANTHER" id="PTHR36798">
    <property type="entry name" value="50S RIBOSOMAL PROTEIN 6, CHLOROPLASTIC"/>
    <property type="match status" value="1"/>
</dbReference>
<dbReference type="GO" id="GO:0019843">
    <property type="term" value="F:rRNA binding"/>
    <property type="evidence" value="ECO:0007669"/>
    <property type="project" value="InterPro"/>
</dbReference>
<accession>A0AA88RHE2</accession>
<organism evidence="2 3">
    <name type="scientific">Escallonia rubra</name>
    <dbReference type="NCBI Taxonomy" id="112253"/>
    <lineage>
        <taxon>Eukaryota</taxon>
        <taxon>Viridiplantae</taxon>
        <taxon>Streptophyta</taxon>
        <taxon>Embryophyta</taxon>
        <taxon>Tracheophyta</taxon>
        <taxon>Spermatophyta</taxon>
        <taxon>Magnoliopsida</taxon>
        <taxon>eudicotyledons</taxon>
        <taxon>Gunneridae</taxon>
        <taxon>Pentapetalae</taxon>
        <taxon>asterids</taxon>
        <taxon>campanulids</taxon>
        <taxon>Escalloniales</taxon>
        <taxon>Escalloniaceae</taxon>
        <taxon>Escallonia</taxon>
    </lineage>
</organism>
<feature type="compositionally biased region" description="Basic residues" evidence="1">
    <location>
        <begin position="129"/>
        <end position="145"/>
    </location>
</feature>
<dbReference type="GO" id="GO:0006412">
    <property type="term" value="P:translation"/>
    <property type="evidence" value="ECO:0007669"/>
    <property type="project" value="InterPro"/>
</dbReference>
<evidence type="ECO:0000256" key="1">
    <source>
        <dbReference type="SAM" id="MobiDB-lite"/>
    </source>
</evidence>
<keyword evidence="3" id="KW-1185">Reference proteome</keyword>
<evidence type="ECO:0000313" key="2">
    <source>
        <dbReference type="EMBL" id="KAK2989688.1"/>
    </source>
</evidence>
<dbReference type="Proteomes" id="UP001187471">
    <property type="component" value="Unassembled WGS sequence"/>
</dbReference>
<dbReference type="Pfam" id="PF17257">
    <property type="entry name" value="DUF5323"/>
    <property type="match status" value="1"/>
</dbReference>
<gene>
    <name evidence="2" type="ORF">RJ640_002461</name>
</gene>
<dbReference type="AlphaFoldDB" id="A0AA88RHE2"/>
<dbReference type="EMBL" id="JAVXUO010000714">
    <property type="protein sequence ID" value="KAK2989688.1"/>
    <property type="molecule type" value="Genomic_DNA"/>
</dbReference>
<comment type="caution">
    <text evidence="2">The sequence shown here is derived from an EMBL/GenBank/DDBJ whole genome shotgun (WGS) entry which is preliminary data.</text>
</comment>
<feature type="compositionally biased region" description="Polar residues" evidence="1">
    <location>
        <begin position="170"/>
        <end position="183"/>
    </location>
</feature>
<dbReference type="InterPro" id="IPR020526">
    <property type="entry name" value="Ribosomal_cL38"/>
</dbReference>
<feature type="region of interest" description="Disordered" evidence="1">
    <location>
        <begin position="98"/>
        <end position="117"/>
    </location>
</feature>
<dbReference type="PANTHER" id="PTHR36798:SF2">
    <property type="entry name" value="LARGE RIBOSOMAL SUBUNIT PROTEIN CL38"/>
    <property type="match status" value="1"/>
</dbReference>
<feature type="region of interest" description="Disordered" evidence="1">
    <location>
        <begin position="122"/>
        <end position="196"/>
    </location>
</feature>
<reference evidence="2" key="1">
    <citation type="submission" date="2022-12" db="EMBL/GenBank/DDBJ databases">
        <title>Draft genome assemblies for two species of Escallonia (Escalloniales).</title>
        <authorList>
            <person name="Chanderbali A."/>
            <person name="Dervinis C."/>
            <person name="Anghel I."/>
            <person name="Soltis D."/>
            <person name="Soltis P."/>
            <person name="Zapata F."/>
        </authorList>
    </citation>
    <scope>NUCLEOTIDE SEQUENCE</scope>
    <source>
        <strain evidence="2">UCBG92.1500</strain>
        <tissue evidence="2">Leaf</tissue>
    </source>
</reference>
<dbReference type="GO" id="GO:0009507">
    <property type="term" value="C:chloroplast"/>
    <property type="evidence" value="ECO:0007669"/>
    <property type="project" value="InterPro"/>
</dbReference>